<dbReference type="InParanoid" id="K2R538"/>
<protein>
    <submittedName>
        <fullName evidence="2">Uncharacterized protein</fullName>
    </submittedName>
</protein>
<dbReference type="EMBL" id="AHHD01000708">
    <property type="protein sequence ID" value="EKG09318.1"/>
    <property type="molecule type" value="Genomic_DNA"/>
</dbReference>
<dbReference type="Proteomes" id="UP000007129">
    <property type="component" value="Unassembled WGS sequence"/>
</dbReference>
<evidence type="ECO:0000313" key="2">
    <source>
        <dbReference type="EMBL" id="EKG09318.1"/>
    </source>
</evidence>
<reference evidence="2 3" key="1">
    <citation type="journal article" date="2012" name="BMC Genomics">
        <title>Tools to kill: Genome of one of the most destructive plant pathogenic fungi Macrophomina phaseolina.</title>
        <authorList>
            <person name="Islam M.S."/>
            <person name="Haque M.S."/>
            <person name="Islam M.M."/>
            <person name="Emdad E.M."/>
            <person name="Halim A."/>
            <person name="Hossen Q.M.M."/>
            <person name="Hossain M.Z."/>
            <person name="Ahmed B."/>
            <person name="Rahim S."/>
            <person name="Rahman M.S."/>
            <person name="Alam M.M."/>
            <person name="Hou S."/>
            <person name="Wan X."/>
            <person name="Saito J.A."/>
            <person name="Alam M."/>
        </authorList>
    </citation>
    <scope>NUCLEOTIDE SEQUENCE [LARGE SCALE GENOMIC DNA]</scope>
    <source>
        <strain evidence="2 3">MS6</strain>
    </source>
</reference>
<name>K2R538_MACPH</name>
<dbReference type="AlphaFoldDB" id="K2R538"/>
<sequence length="160" mass="17677">MVTESEISFPALRLRTTSQLRIGCPYSAASHFQPFPFRAAGLCFLLSVLFSILGPMEIPRNETTIWTRGTDSTNVTARDHRCQYGVRLGTATFLFDRAPVVNHRVPPSLPSPVTLRAFYFAFTSSLRVNTPADDDDDESRNNWIKPSCGEGASQGLPPSP</sequence>
<dbReference type="VEuPathDB" id="FungiDB:MPH_13632"/>
<gene>
    <name evidence="2" type="ORF">MPH_13632</name>
</gene>
<evidence type="ECO:0000256" key="1">
    <source>
        <dbReference type="SAM" id="MobiDB-lite"/>
    </source>
</evidence>
<accession>K2R538</accession>
<feature type="region of interest" description="Disordered" evidence="1">
    <location>
        <begin position="130"/>
        <end position="160"/>
    </location>
</feature>
<proteinExistence type="predicted"/>
<evidence type="ECO:0000313" key="3">
    <source>
        <dbReference type="Proteomes" id="UP000007129"/>
    </source>
</evidence>
<dbReference type="HOGENOM" id="CLU_1652503_0_0_1"/>
<organism evidence="2 3">
    <name type="scientific">Macrophomina phaseolina (strain MS6)</name>
    <name type="common">Charcoal rot fungus</name>
    <dbReference type="NCBI Taxonomy" id="1126212"/>
    <lineage>
        <taxon>Eukaryota</taxon>
        <taxon>Fungi</taxon>
        <taxon>Dikarya</taxon>
        <taxon>Ascomycota</taxon>
        <taxon>Pezizomycotina</taxon>
        <taxon>Dothideomycetes</taxon>
        <taxon>Dothideomycetes incertae sedis</taxon>
        <taxon>Botryosphaeriales</taxon>
        <taxon>Botryosphaeriaceae</taxon>
        <taxon>Macrophomina</taxon>
    </lineage>
</organism>
<comment type="caution">
    <text evidence="2">The sequence shown here is derived from an EMBL/GenBank/DDBJ whole genome shotgun (WGS) entry which is preliminary data.</text>
</comment>